<keyword evidence="1 6" id="KW-0004">4Fe-4S</keyword>
<dbReference type="HAMAP" id="MF_00993">
    <property type="entry name" value="MqnE"/>
    <property type="match status" value="1"/>
</dbReference>
<dbReference type="InterPro" id="IPR058240">
    <property type="entry name" value="rSAM_sf"/>
</dbReference>
<evidence type="ECO:0000256" key="8">
    <source>
        <dbReference type="PIRSR" id="PIRSR004762-2"/>
    </source>
</evidence>
<keyword evidence="11" id="KW-1185">Reference proteome</keyword>
<dbReference type="GO" id="GO:0005506">
    <property type="term" value="F:iron ion binding"/>
    <property type="evidence" value="ECO:0007669"/>
    <property type="project" value="UniProtKB-UniRule"/>
</dbReference>
<evidence type="ECO:0000313" key="11">
    <source>
        <dbReference type="Proteomes" id="UP000198405"/>
    </source>
</evidence>
<accession>A0A238ZFM4</accession>
<comment type="function">
    <text evidence="6">Radical SAM enzyme that catalyzes the addition of the adenosyl radical to the double bond of 3-[(1-carboxyvinyl)oxy]benzoate, leading to aminodeoxyfutalosine (AFL), a key intermediate in the formation of menaquinone (MK, vitamin K2) from chorismate.</text>
</comment>
<feature type="binding site" evidence="6 7">
    <location>
        <position position="80"/>
    </location>
    <ligand>
        <name>[4Fe-4S] cluster</name>
        <dbReference type="ChEBI" id="CHEBI:49883"/>
        <note>4Fe-4S-S-AdoMet</note>
    </ligand>
</feature>
<dbReference type="UniPathway" id="UPA00079"/>
<feature type="binding site" evidence="6 7">
    <location>
        <position position="77"/>
    </location>
    <ligand>
        <name>[4Fe-4S] cluster</name>
        <dbReference type="ChEBI" id="CHEBI:49883"/>
        <note>4Fe-4S-S-AdoMet</note>
    </ligand>
</feature>
<dbReference type="PIRSF" id="PIRSF004762">
    <property type="entry name" value="CHP00423"/>
    <property type="match status" value="1"/>
</dbReference>
<dbReference type="Pfam" id="PF04055">
    <property type="entry name" value="Radical_SAM"/>
    <property type="match status" value="1"/>
</dbReference>
<dbReference type="SFLD" id="SFLDS00029">
    <property type="entry name" value="Radical_SAM"/>
    <property type="match status" value="1"/>
</dbReference>
<gene>
    <name evidence="6" type="primary">mqnE</name>
    <name evidence="10" type="ORF">SAMN06265340_10848</name>
</gene>
<sequence length="367" mass="41698">MDKVINFIKDKKLISVAEKIFSGERLDFDDGLKLFESNDLLSIGYLASYVNEKKNQDRVYFNVNVHITPTNICIGTCKFCAFRKDKGDEGAYELTIEKILEKLDSLNLDGVTEVHIVGGLHPDWGYEYYLEMVKRIKERYPFIQIKAFTAEEIKYIAERGGKSVEDTLKEFKEVGLSSMPGGGGEIFNPEVRSKLCPEKISAKEYLDIHKTAHRLGIKTNATMLFGHVESYRDRVEHLLMLREAQDETGGFQAFIPLAFHPINTRIEGADYTTAVDEIKTLAVSRLLLDNFDHIKAYWIMLGEKVAQLSLFYGVDDLDGTVVEEEITQAAGAKAGKYMPKERLIRLIREAGKTPVERDALYNIINVY</sequence>
<dbReference type="NCBIfam" id="TIGR03700">
    <property type="entry name" value="mena_SCO4494"/>
    <property type="match status" value="1"/>
</dbReference>
<evidence type="ECO:0000256" key="7">
    <source>
        <dbReference type="PIRSR" id="PIRSR004762-1"/>
    </source>
</evidence>
<dbReference type="PANTHER" id="PTHR43076:SF7">
    <property type="entry name" value="AMINODEOXYFUTALOSINE SYNTHASE"/>
    <property type="match status" value="1"/>
</dbReference>
<evidence type="ECO:0000256" key="4">
    <source>
        <dbReference type="ARBA" id="ARBA00023004"/>
    </source>
</evidence>
<dbReference type="EC" id="2.5.1.120" evidence="6"/>
<dbReference type="InterPro" id="IPR007197">
    <property type="entry name" value="rSAM"/>
</dbReference>
<evidence type="ECO:0000256" key="5">
    <source>
        <dbReference type="ARBA" id="ARBA00023014"/>
    </source>
</evidence>
<feature type="binding site" evidence="6 7">
    <location>
        <position position="73"/>
    </location>
    <ligand>
        <name>[4Fe-4S] cluster</name>
        <dbReference type="ChEBI" id="CHEBI:49883"/>
        <note>4Fe-4S-S-AdoMet</note>
    </ligand>
</feature>
<dbReference type="SFLD" id="SFLDG01389">
    <property type="entry name" value="menaquinone_synthsis_involved"/>
    <property type="match status" value="1"/>
</dbReference>
<dbReference type="InterPro" id="IPR045567">
    <property type="entry name" value="CofH/MnqC-like_C"/>
</dbReference>
<keyword evidence="3 6" id="KW-0479">Metal-binding</keyword>
<name>A0A238ZFM4_9BACT</name>
<dbReference type="SFLD" id="SFLDF00342">
    <property type="entry name" value="cyclic_dehypoxanthine_futalosi"/>
    <property type="match status" value="1"/>
</dbReference>
<dbReference type="GO" id="GO:0044689">
    <property type="term" value="F:7,8-didemethyl-8-hydroxy-5-deazariboflavin synthase activity"/>
    <property type="evidence" value="ECO:0007669"/>
    <property type="project" value="TreeGrafter"/>
</dbReference>
<dbReference type="InterPro" id="IPR020050">
    <property type="entry name" value="FO_synthase_su2"/>
</dbReference>
<comment type="similarity">
    <text evidence="6">Belongs to the radical SAM superfamily. MqnE family.</text>
</comment>
<feature type="binding site" evidence="8">
    <location>
        <position position="185"/>
    </location>
    <ligand>
        <name>S-adenosyl-L-methionine</name>
        <dbReference type="ChEBI" id="CHEBI:59789"/>
    </ligand>
</feature>
<organism evidence="10 11">
    <name type="scientific">Desulfurobacterium atlanticum</name>
    <dbReference type="NCBI Taxonomy" id="240169"/>
    <lineage>
        <taxon>Bacteria</taxon>
        <taxon>Pseudomonadati</taxon>
        <taxon>Aquificota</taxon>
        <taxon>Aquificia</taxon>
        <taxon>Desulfurobacteriales</taxon>
        <taxon>Desulfurobacteriaceae</taxon>
        <taxon>Desulfurobacterium</taxon>
    </lineage>
</organism>
<dbReference type="SUPFAM" id="SSF102114">
    <property type="entry name" value="Radical SAM enzymes"/>
    <property type="match status" value="1"/>
</dbReference>
<evidence type="ECO:0000256" key="2">
    <source>
        <dbReference type="ARBA" id="ARBA00022691"/>
    </source>
</evidence>
<dbReference type="OrthoDB" id="9802027at2"/>
<dbReference type="InterPro" id="IPR022432">
    <property type="entry name" value="MqnE"/>
</dbReference>
<dbReference type="AlphaFoldDB" id="A0A238ZFM4"/>
<dbReference type="GO" id="GO:0051539">
    <property type="term" value="F:4 iron, 4 sulfur cluster binding"/>
    <property type="evidence" value="ECO:0007669"/>
    <property type="project" value="UniProtKB-KW"/>
</dbReference>
<dbReference type="SFLD" id="SFLDF00343">
    <property type="entry name" value="aminofutalosine_synthase_(mqnE"/>
    <property type="match status" value="1"/>
</dbReference>
<evidence type="ECO:0000313" key="10">
    <source>
        <dbReference type="EMBL" id="SNR82090.1"/>
    </source>
</evidence>
<dbReference type="CDD" id="cd01335">
    <property type="entry name" value="Radical_SAM"/>
    <property type="match status" value="1"/>
</dbReference>
<dbReference type="Pfam" id="PF19288">
    <property type="entry name" value="CofH_C"/>
    <property type="match status" value="1"/>
</dbReference>
<keyword evidence="5 6" id="KW-0411">Iron-sulfur</keyword>
<dbReference type="PROSITE" id="PS51918">
    <property type="entry name" value="RADICAL_SAM"/>
    <property type="match status" value="1"/>
</dbReference>
<protein>
    <recommendedName>
        <fullName evidence="6">Aminodeoxyfutalosine synthase</fullName>
        <shortName evidence="6">AFL synthase</shortName>
        <shortName evidence="6">Aminofutalosine synthase</shortName>
        <ecNumber evidence="6">2.5.1.120</ecNumber>
    </recommendedName>
    <alternativeName>
        <fullName evidence="6">Menaquinone biosynthetic enzyme MqnE</fullName>
    </alternativeName>
</protein>
<dbReference type="SMART" id="SM00729">
    <property type="entry name" value="Elp3"/>
    <property type="match status" value="1"/>
</dbReference>
<keyword evidence="4 6" id="KW-0408">Iron</keyword>
<dbReference type="InterPro" id="IPR013785">
    <property type="entry name" value="Aldolase_TIM"/>
</dbReference>
<dbReference type="EMBL" id="FZOB01000008">
    <property type="protein sequence ID" value="SNR82090.1"/>
    <property type="molecule type" value="Genomic_DNA"/>
</dbReference>
<dbReference type="NCBIfam" id="TIGR00423">
    <property type="entry name" value="CofH family radical SAM protein"/>
    <property type="match status" value="1"/>
</dbReference>
<feature type="binding site" evidence="8">
    <location>
        <position position="79"/>
    </location>
    <ligand>
        <name>S-adenosyl-L-methionine</name>
        <dbReference type="ChEBI" id="CHEBI:59789"/>
    </ligand>
</feature>
<comment type="pathway">
    <text evidence="6">Quinol/quinone metabolism; menaquinone biosynthesis.</text>
</comment>
<comment type="catalytic activity">
    <reaction evidence="6">
        <text>3-[(1-carboxyvinyl)-oxy]benzoate + S-adenosyl-L-methionine + H2O = 6-amino-6-deoxyfutalosine + hydrogencarbonate + L-methionine + H(+)</text>
        <dbReference type="Rhea" id="RHEA:33075"/>
        <dbReference type="ChEBI" id="CHEBI:15377"/>
        <dbReference type="ChEBI" id="CHEBI:15378"/>
        <dbReference type="ChEBI" id="CHEBI:17544"/>
        <dbReference type="ChEBI" id="CHEBI:57844"/>
        <dbReference type="ChEBI" id="CHEBI:59789"/>
        <dbReference type="ChEBI" id="CHEBI:64286"/>
        <dbReference type="ChEBI" id="CHEBI:76981"/>
        <dbReference type="EC" id="2.5.1.120"/>
    </reaction>
</comment>
<dbReference type="InterPro" id="IPR034405">
    <property type="entry name" value="F420"/>
</dbReference>
<dbReference type="GO" id="GO:0102573">
    <property type="term" value="F:aminodeoxyfutalosine synthase activity"/>
    <property type="evidence" value="ECO:0007669"/>
    <property type="project" value="UniProtKB-EC"/>
</dbReference>
<keyword evidence="2 6" id="KW-0949">S-adenosyl-L-methionine</keyword>
<dbReference type="SFLD" id="SFLDG01064">
    <property type="entry name" value="F420__menaquinone_cofactor_bio"/>
    <property type="match status" value="1"/>
</dbReference>
<evidence type="ECO:0000256" key="3">
    <source>
        <dbReference type="ARBA" id="ARBA00022723"/>
    </source>
</evidence>
<dbReference type="Gene3D" id="3.20.20.70">
    <property type="entry name" value="Aldolase class I"/>
    <property type="match status" value="1"/>
</dbReference>
<dbReference type="InterPro" id="IPR006638">
    <property type="entry name" value="Elp3/MiaA/NifB-like_rSAM"/>
</dbReference>
<dbReference type="GO" id="GO:0009234">
    <property type="term" value="P:menaquinone biosynthetic process"/>
    <property type="evidence" value="ECO:0007669"/>
    <property type="project" value="UniProtKB-UniRule"/>
</dbReference>
<evidence type="ECO:0000259" key="9">
    <source>
        <dbReference type="PROSITE" id="PS51918"/>
    </source>
</evidence>
<evidence type="ECO:0000256" key="6">
    <source>
        <dbReference type="HAMAP-Rule" id="MF_00993"/>
    </source>
</evidence>
<reference evidence="11" key="1">
    <citation type="submission" date="2017-06" db="EMBL/GenBank/DDBJ databases">
        <authorList>
            <person name="Varghese N."/>
            <person name="Submissions S."/>
        </authorList>
    </citation>
    <scope>NUCLEOTIDE SEQUENCE [LARGE SCALE GENOMIC DNA]</scope>
    <source>
        <strain evidence="11">DSM 15668</strain>
    </source>
</reference>
<proteinExistence type="inferred from homology"/>
<comment type="cofactor">
    <cofactor evidence="6 7">
        <name>[4Fe-4S] cluster</name>
        <dbReference type="ChEBI" id="CHEBI:49883"/>
    </cofactor>
    <text evidence="6 7">Binds 1 [4Fe-4S] cluster. The cluster is coordinated with 3 cysteines and an exchangeable S-adenosyl-L-methionine.</text>
</comment>
<evidence type="ECO:0000256" key="1">
    <source>
        <dbReference type="ARBA" id="ARBA00022485"/>
    </source>
</evidence>
<keyword evidence="6" id="KW-0808">Transferase</keyword>
<dbReference type="RefSeq" id="WP_089323267.1">
    <property type="nucleotide sequence ID" value="NZ_FZOB01000008.1"/>
</dbReference>
<feature type="domain" description="Radical SAM core" evidence="9">
    <location>
        <begin position="59"/>
        <end position="292"/>
    </location>
</feature>
<dbReference type="Proteomes" id="UP000198405">
    <property type="component" value="Unassembled WGS sequence"/>
</dbReference>
<keyword evidence="6" id="KW-0474">Menaquinone biosynthesis</keyword>
<dbReference type="PANTHER" id="PTHR43076">
    <property type="entry name" value="FO SYNTHASE (COFH)"/>
    <property type="match status" value="1"/>
</dbReference>